<comment type="caution">
    <text evidence="4">The sequence shown here is derived from an EMBL/GenBank/DDBJ whole genome shotgun (WGS) entry which is preliminary data.</text>
</comment>
<gene>
    <name evidence="4" type="ORF">B0T19DRAFT_268334</name>
</gene>
<dbReference type="InterPro" id="IPR056884">
    <property type="entry name" value="NPHP3-like_N"/>
</dbReference>
<feature type="domain" description="DUF7791" evidence="3">
    <location>
        <begin position="541"/>
        <end position="679"/>
    </location>
</feature>
<sequence length="912" mass="103244">MDPFVATSLAGNIIQFVLWAKAIYVQVREVQKSAIGLTKRHEEITWSATELQTIVDRIAAGTEAPDPARPNERRIHELGQQCQALAKELVNDLQTAGTASKGRPNFFRAAHGVLKGSRGVTINGKPKTLERVESALFKHLIAHISDQQTGVTRSVMGLAEQNQRLEASRTKELDELKNQVLRALSILESFDASSQPPKSRDKELGELPALLAQWGHQAEMFKREQSVIKSLQFDGMLQRQQDIPNHHLNTFQWVFDPRLRFKNWLDTKTGVYWISGSPGSGKSTLMKYLSTDQGIHQSLEEWAGPKTLVKASFYFWYSGTSLQKSQDGLLRSLLLEILRQHPASIPVLCPERWSSTLPSPWDRQELMATLKRLDLHSSSMRFCFFIDGLDEYRGPIQGGSGADPSSHVSEVIDVIQSLSGLTDIKLCISSRPWVLFERAFGRVPERKLYVHEENKHDIRLYIEDKLEKSDVFLESQIDRDDLKLLVEDVVENSRGVFLWVFLVIGSLLRGLANHDRPAELRRRLSQIPTTLVGYFERMLDSVEDIYQEQAAQILQTSLHAVEPLYVVTYFFIGDEDPTPICSPIRPWNTEECISISSTGEVRIKVRCPDLLRITRPGGFPTTAQKMTEHRVDFLHQTVRDFLVLDDTQSLIQQRMAKPFDAGAYICRSLLTQLKAVADVTPLKDDEATRALLDDITFYARDCEVRTGTPQMELLDELQRVLATHIGRGAFSGDDWFLGYAVQKNLQLYVAAKLETLPDTTRYGWSLLDCALRPFIHSRYIVVPSARVSMPASMISTLLEHGASPNQVLLGTGKYKSTVWERYIEHISIKREGMAKNAELRDEHIAIMRALLEHGAGPSSRYPASELLERIQAWFSPDERAYIEMLILKSQKEGGSSLFSAFFKNPFGYFASK</sequence>
<dbReference type="EMBL" id="JAUEPO010000006">
    <property type="protein sequence ID" value="KAK3319488.1"/>
    <property type="molecule type" value="Genomic_DNA"/>
</dbReference>
<dbReference type="Pfam" id="PF24883">
    <property type="entry name" value="NPHP3_N"/>
    <property type="match status" value="1"/>
</dbReference>
<dbReference type="SUPFAM" id="SSF52540">
    <property type="entry name" value="P-loop containing nucleoside triphosphate hydrolases"/>
    <property type="match status" value="1"/>
</dbReference>
<dbReference type="Pfam" id="PF25053">
    <property type="entry name" value="DUF7791"/>
    <property type="match status" value="1"/>
</dbReference>
<reference evidence="4" key="1">
    <citation type="journal article" date="2023" name="Mol. Phylogenet. Evol.">
        <title>Genome-scale phylogeny and comparative genomics of the fungal order Sordariales.</title>
        <authorList>
            <person name="Hensen N."/>
            <person name="Bonometti L."/>
            <person name="Westerberg I."/>
            <person name="Brannstrom I.O."/>
            <person name="Guillou S."/>
            <person name="Cros-Aarteil S."/>
            <person name="Calhoun S."/>
            <person name="Haridas S."/>
            <person name="Kuo A."/>
            <person name="Mondo S."/>
            <person name="Pangilinan J."/>
            <person name="Riley R."/>
            <person name="LaButti K."/>
            <person name="Andreopoulos B."/>
            <person name="Lipzen A."/>
            <person name="Chen C."/>
            <person name="Yan M."/>
            <person name="Daum C."/>
            <person name="Ng V."/>
            <person name="Clum A."/>
            <person name="Steindorff A."/>
            <person name="Ohm R.A."/>
            <person name="Martin F."/>
            <person name="Silar P."/>
            <person name="Natvig D.O."/>
            <person name="Lalanne C."/>
            <person name="Gautier V."/>
            <person name="Ament-Velasquez S.L."/>
            <person name="Kruys A."/>
            <person name="Hutchinson M.I."/>
            <person name="Powell A.J."/>
            <person name="Barry K."/>
            <person name="Miller A.N."/>
            <person name="Grigoriev I.V."/>
            <person name="Debuchy R."/>
            <person name="Gladieux P."/>
            <person name="Hiltunen Thoren M."/>
            <person name="Johannesson H."/>
        </authorList>
    </citation>
    <scope>NUCLEOTIDE SEQUENCE</scope>
    <source>
        <strain evidence="4">SMH4131-1</strain>
    </source>
</reference>
<dbReference type="PANTHER" id="PTHR10039">
    <property type="entry name" value="AMELOGENIN"/>
    <property type="match status" value="1"/>
</dbReference>
<evidence type="ECO:0000313" key="4">
    <source>
        <dbReference type="EMBL" id="KAK3319488.1"/>
    </source>
</evidence>
<organism evidence="4 5">
    <name type="scientific">Cercophora scortea</name>
    <dbReference type="NCBI Taxonomy" id="314031"/>
    <lineage>
        <taxon>Eukaryota</taxon>
        <taxon>Fungi</taxon>
        <taxon>Dikarya</taxon>
        <taxon>Ascomycota</taxon>
        <taxon>Pezizomycotina</taxon>
        <taxon>Sordariomycetes</taxon>
        <taxon>Sordariomycetidae</taxon>
        <taxon>Sordariales</taxon>
        <taxon>Lasiosphaeriaceae</taxon>
        <taxon>Cercophora</taxon>
    </lineage>
</organism>
<feature type="domain" description="Nephrocystin 3-like N-terminal" evidence="2">
    <location>
        <begin position="249"/>
        <end position="431"/>
    </location>
</feature>
<evidence type="ECO:0000259" key="3">
    <source>
        <dbReference type="Pfam" id="PF25053"/>
    </source>
</evidence>
<evidence type="ECO:0000259" key="2">
    <source>
        <dbReference type="Pfam" id="PF24883"/>
    </source>
</evidence>
<dbReference type="InterPro" id="IPR056693">
    <property type="entry name" value="DUF7791"/>
</dbReference>
<accession>A0AAE0M5I5</accession>
<name>A0AAE0M5I5_9PEZI</name>
<reference evidence="4" key="2">
    <citation type="submission" date="2023-06" db="EMBL/GenBank/DDBJ databases">
        <authorList>
            <consortium name="Lawrence Berkeley National Laboratory"/>
            <person name="Haridas S."/>
            <person name="Hensen N."/>
            <person name="Bonometti L."/>
            <person name="Westerberg I."/>
            <person name="Brannstrom I.O."/>
            <person name="Guillou S."/>
            <person name="Cros-Aarteil S."/>
            <person name="Calhoun S."/>
            <person name="Kuo A."/>
            <person name="Mondo S."/>
            <person name="Pangilinan J."/>
            <person name="Riley R."/>
            <person name="Labutti K."/>
            <person name="Andreopoulos B."/>
            <person name="Lipzen A."/>
            <person name="Chen C."/>
            <person name="Yanf M."/>
            <person name="Daum C."/>
            <person name="Ng V."/>
            <person name="Clum A."/>
            <person name="Steindorff A."/>
            <person name="Ohm R."/>
            <person name="Martin F."/>
            <person name="Silar P."/>
            <person name="Natvig D."/>
            <person name="Lalanne C."/>
            <person name="Gautier V."/>
            <person name="Ament-Velasquez S.L."/>
            <person name="Kruys A."/>
            <person name="Hutchinson M.I."/>
            <person name="Powell A.J."/>
            <person name="Barry K."/>
            <person name="Miller A.N."/>
            <person name="Grigoriev I.V."/>
            <person name="Debuchy R."/>
            <person name="Gladieux P."/>
            <person name="Thoren M.H."/>
            <person name="Johannesson H."/>
        </authorList>
    </citation>
    <scope>NUCLEOTIDE SEQUENCE</scope>
    <source>
        <strain evidence="4">SMH4131-1</strain>
    </source>
</reference>
<dbReference type="AlphaFoldDB" id="A0AAE0M5I5"/>
<keyword evidence="5" id="KW-1185">Reference proteome</keyword>
<protein>
    <submittedName>
        <fullName evidence="4">Small s protein</fullName>
    </submittedName>
</protein>
<keyword evidence="1" id="KW-0677">Repeat</keyword>
<dbReference type="PANTHER" id="PTHR10039:SF5">
    <property type="entry name" value="NACHT DOMAIN-CONTAINING PROTEIN"/>
    <property type="match status" value="1"/>
</dbReference>
<dbReference type="Proteomes" id="UP001286456">
    <property type="component" value="Unassembled WGS sequence"/>
</dbReference>
<dbReference type="InterPro" id="IPR027417">
    <property type="entry name" value="P-loop_NTPase"/>
</dbReference>
<dbReference type="Gene3D" id="3.40.50.300">
    <property type="entry name" value="P-loop containing nucleotide triphosphate hydrolases"/>
    <property type="match status" value="1"/>
</dbReference>
<proteinExistence type="predicted"/>
<evidence type="ECO:0000313" key="5">
    <source>
        <dbReference type="Proteomes" id="UP001286456"/>
    </source>
</evidence>
<evidence type="ECO:0000256" key="1">
    <source>
        <dbReference type="ARBA" id="ARBA00022737"/>
    </source>
</evidence>